<keyword evidence="5 10" id="KW-0732">Signal</keyword>
<dbReference type="InterPro" id="IPR015500">
    <property type="entry name" value="Peptidase_S8_subtilisin-rel"/>
</dbReference>
<dbReference type="Pfam" id="PF00082">
    <property type="entry name" value="Peptidase_S8"/>
    <property type="match status" value="1"/>
</dbReference>
<feature type="active site" description="Charge relay system" evidence="9">
    <location>
        <position position="414"/>
    </location>
</feature>
<dbReference type="InterPro" id="IPR034176">
    <property type="entry name" value="Peptidases_S8_13"/>
</dbReference>
<dbReference type="InterPro" id="IPR003961">
    <property type="entry name" value="FN3_dom"/>
</dbReference>
<evidence type="ECO:0000256" key="10">
    <source>
        <dbReference type="SAM" id="SignalP"/>
    </source>
</evidence>
<dbReference type="GO" id="GO:0005576">
    <property type="term" value="C:extracellular region"/>
    <property type="evidence" value="ECO:0007669"/>
    <property type="project" value="UniProtKB-SubCell"/>
</dbReference>
<comment type="similarity">
    <text evidence="2 9">Belongs to the peptidase S8 family.</text>
</comment>
<evidence type="ECO:0000259" key="11">
    <source>
        <dbReference type="PROSITE" id="PS50093"/>
    </source>
</evidence>
<dbReference type="SUPFAM" id="SSF49299">
    <property type="entry name" value="PKD domain"/>
    <property type="match status" value="2"/>
</dbReference>
<dbReference type="AlphaFoldDB" id="A0A5N0T571"/>
<dbReference type="CDD" id="cd00146">
    <property type="entry name" value="PKD"/>
    <property type="match status" value="2"/>
</dbReference>
<comment type="subcellular location">
    <subcellularLocation>
        <location evidence="1">Secreted</location>
    </subcellularLocation>
</comment>
<feature type="signal peptide" evidence="10">
    <location>
        <begin position="1"/>
        <end position="33"/>
    </location>
</feature>
<evidence type="ECO:0000256" key="2">
    <source>
        <dbReference type="ARBA" id="ARBA00011073"/>
    </source>
</evidence>
<dbReference type="SUPFAM" id="SSF49265">
    <property type="entry name" value="Fibronectin type III"/>
    <property type="match status" value="1"/>
</dbReference>
<comment type="caution">
    <text evidence="13">The sequence shown here is derived from an EMBL/GenBank/DDBJ whole genome shotgun (WGS) entry which is preliminary data.</text>
</comment>
<dbReference type="InterPro" id="IPR000601">
    <property type="entry name" value="PKD_dom"/>
</dbReference>
<sequence>MVHEIKELTFTRVAGKTLAAALGVAMMITTAQAAPEDRKINASAVTASAQFNRFIVKFDENTRGNSAKVRASLDNVARGQGVGLQMRRQLAVGSHVIETDRKLPAAATEALMRAFARRNDVEFIEPDAMMRPMLTPNDTYYGAQWHYHDATGGMALPGAWDIATGAGVVVAVLDTGQTNHEDLVGNMVPGYDFISDTFISRDGDGRDNDPNDEGDWNPVANECGFGSPITDSSWHGTHVAGTIAAVTNNNQGVAGVAFDAQVQHVRVLGRCGGLLSDISDAIIWASGGSVSGVPANATPASVINMSLGGSGSCSGTYQSAIDTAIANGASVVVSAGNSNANAANYRPASCNGVITVAASDQSESRASYSNYGSTVEITAPGGDFNRDGVAIASTLNDGATTQTTDGYYYYQGTSMSAPHISGLVALMLEVAPTLTPAEVSQAIQDNARPLAGSCSGGCGAGIADAEATLLALGDPEPPVNEDPVANFSFACSFLDCDFNDSSSDSDGTIASRAWTFGDGGSSSATNPSHSYGAAGTYSVQLTVTDDDGATDTVTKSVTVSEEPPANEDPVAAFSASCTFLACDFTDASSDSDGSIVSRSWTFGDGGSSGAANPSHTYGAAGTYSVQLTVTDDDGATDTVTQSVTVEEEPSGPTPPAAPTNLTLDVVTQGKGRNKTVISVELGWNDNASNEDSYEIQSCIESGKGRNKVCNFATQATVGANTTSWSDGSPADNKIYRVRAVNSAGESDWSNEAKS</sequence>
<dbReference type="InterPro" id="IPR022398">
    <property type="entry name" value="Peptidase_S8_His-AS"/>
</dbReference>
<dbReference type="PANTHER" id="PTHR43806:SF11">
    <property type="entry name" value="CEREVISIN-RELATED"/>
    <property type="match status" value="1"/>
</dbReference>
<dbReference type="PANTHER" id="PTHR43806">
    <property type="entry name" value="PEPTIDASE S8"/>
    <property type="match status" value="1"/>
</dbReference>
<dbReference type="RefSeq" id="WP_150865041.1">
    <property type="nucleotide sequence ID" value="NZ_VYXP01000009.1"/>
</dbReference>
<dbReference type="CDD" id="cd00063">
    <property type="entry name" value="FN3"/>
    <property type="match status" value="1"/>
</dbReference>
<dbReference type="Pfam" id="PF18911">
    <property type="entry name" value="PKD_4"/>
    <property type="match status" value="2"/>
</dbReference>
<name>A0A5N0T571_9GAMM</name>
<dbReference type="EMBL" id="VYXP01000009">
    <property type="protein sequence ID" value="KAA9130205.1"/>
    <property type="molecule type" value="Genomic_DNA"/>
</dbReference>
<dbReference type="InterPro" id="IPR036116">
    <property type="entry name" value="FN3_sf"/>
</dbReference>
<dbReference type="InterPro" id="IPR035986">
    <property type="entry name" value="PKD_dom_sf"/>
</dbReference>
<feature type="domain" description="Fibronectin type-III" evidence="12">
    <location>
        <begin position="657"/>
        <end position="754"/>
    </location>
</feature>
<evidence type="ECO:0000256" key="7">
    <source>
        <dbReference type="ARBA" id="ARBA00022825"/>
    </source>
</evidence>
<evidence type="ECO:0000256" key="6">
    <source>
        <dbReference type="ARBA" id="ARBA00022801"/>
    </source>
</evidence>
<dbReference type="InterPro" id="IPR022409">
    <property type="entry name" value="PKD/Chitinase_dom"/>
</dbReference>
<dbReference type="Proteomes" id="UP000325372">
    <property type="component" value="Unassembled WGS sequence"/>
</dbReference>
<evidence type="ECO:0000256" key="3">
    <source>
        <dbReference type="ARBA" id="ARBA00022525"/>
    </source>
</evidence>
<feature type="domain" description="PKD" evidence="11">
    <location>
        <begin position="584"/>
        <end position="652"/>
    </location>
</feature>
<dbReference type="PROSITE" id="PS50093">
    <property type="entry name" value="PKD"/>
    <property type="match status" value="2"/>
</dbReference>
<dbReference type="InterPro" id="IPR023828">
    <property type="entry name" value="Peptidase_S8_Ser-AS"/>
</dbReference>
<feature type="active site" description="Charge relay system" evidence="9">
    <location>
        <position position="235"/>
    </location>
</feature>
<dbReference type="PROSITE" id="PS00138">
    <property type="entry name" value="SUBTILASE_SER"/>
    <property type="match status" value="1"/>
</dbReference>
<feature type="chain" id="PRO_5024454500" evidence="10">
    <location>
        <begin position="34"/>
        <end position="754"/>
    </location>
</feature>
<dbReference type="FunFam" id="3.40.50.200:FF:000022">
    <property type="entry name" value="Extracellular protease"/>
    <property type="match status" value="1"/>
</dbReference>
<dbReference type="SMART" id="SM00089">
    <property type="entry name" value="PKD"/>
    <property type="match status" value="2"/>
</dbReference>
<dbReference type="InterPro" id="IPR036852">
    <property type="entry name" value="Peptidase_S8/S53_dom_sf"/>
</dbReference>
<keyword evidence="6 9" id="KW-0378">Hydrolase</keyword>
<keyword evidence="7 9" id="KW-0720">Serine protease</keyword>
<evidence type="ECO:0000256" key="8">
    <source>
        <dbReference type="ARBA" id="ARBA00023145"/>
    </source>
</evidence>
<gene>
    <name evidence="13" type="ORF">F3N42_13645</name>
</gene>
<organism evidence="13 14">
    <name type="scientific">Marinihelvus fidelis</name>
    <dbReference type="NCBI Taxonomy" id="2613842"/>
    <lineage>
        <taxon>Bacteria</taxon>
        <taxon>Pseudomonadati</taxon>
        <taxon>Pseudomonadota</taxon>
        <taxon>Gammaproteobacteria</taxon>
        <taxon>Chromatiales</taxon>
        <taxon>Wenzhouxiangellaceae</taxon>
        <taxon>Marinihelvus</taxon>
    </lineage>
</organism>
<dbReference type="PROSITE" id="PS50853">
    <property type="entry name" value="FN3"/>
    <property type="match status" value="1"/>
</dbReference>
<dbReference type="PRINTS" id="PR00723">
    <property type="entry name" value="SUBTILISIN"/>
</dbReference>
<dbReference type="GO" id="GO:0006508">
    <property type="term" value="P:proteolysis"/>
    <property type="evidence" value="ECO:0007669"/>
    <property type="project" value="UniProtKB-KW"/>
</dbReference>
<reference evidence="13 14" key="1">
    <citation type="submission" date="2019-09" db="EMBL/GenBank/DDBJ databases">
        <title>Wenzhouxiangella sp. Genome sequencing and assembly.</title>
        <authorList>
            <person name="Zhang R."/>
        </authorList>
    </citation>
    <scope>NUCLEOTIDE SEQUENCE [LARGE SCALE GENOMIC DNA]</scope>
    <source>
        <strain evidence="13 14">W260</strain>
    </source>
</reference>
<accession>A0A5N0T571</accession>
<dbReference type="Gene3D" id="2.60.40.10">
    <property type="entry name" value="Immunoglobulins"/>
    <property type="match status" value="3"/>
</dbReference>
<protein>
    <submittedName>
        <fullName evidence="13">S8 family serine peptidase</fullName>
    </submittedName>
</protein>
<dbReference type="PROSITE" id="PS00137">
    <property type="entry name" value="SUBTILASE_HIS"/>
    <property type="match status" value="1"/>
</dbReference>
<keyword evidence="3" id="KW-0964">Secreted</keyword>
<feature type="active site" description="Charge relay system" evidence="9">
    <location>
        <position position="174"/>
    </location>
</feature>
<keyword evidence="8" id="KW-0865">Zymogen</keyword>
<evidence type="ECO:0000256" key="1">
    <source>
        <dbReference type="ARBA" id="ARBA00004613"/>
    </source>
</evidence>
<dbReference type="InterPro" id="IPR013783">
    <property type="entry name" value="Ig-like_fold"/>
</dbReference>
<dbReference type="GO" id="GO:0004252">
    <property type="term" value="F:serine-type endopeptidase activity"/>
    <property type="evidence" value="ECO:0007669"/>
    <property type="project" value="UniProtKB-UniRule"/>
</dbReference>
<dbReference type="Gene3D" id="3.40.50.200">
    <property type="entry name" value="Peptidase S8/S53 domain"/>
    <property type="match status" value="1"/>
</dbReference>
<dbReference type="SUPFAM" id="SSF52743">
    <property type="entry name" value="Subtilisin-like"/>
    <property type="match status" value="1"/>
</dbReference>
<feature type="domain" description="PKD" evidence="11">
    <location>
        <begin position="498"/>
        <end position="566"/>
    </location>
</feature>
<evidence type="ECO:0000313" key="14">
    <source>
        <dbReference type="Proteomes" id="UP000325372"/>
    </source>
</evidence>
<evidence type="ECO:0000256" key="5">
    <source>
        <dbReference type="ARBA" id="ARBA00022729"/>
    </source>
</evidence>
<dbReference type="InterPro" id="IPR000209">
    <property type="entry name" value="Peptidase_S8/S53_dom"/>
</dbReference>
<evidence type="ECO:0000256" key="4">
    <source>
        <dbReference type="ARBA" id="ARBA00022670"/>
    </source>
</evidence>
<evidence type="ECO:0000313" key="13">
    <source>
        <dbReference type="EMBL" id="KAA9130205.1"/>
    </source>
</evidence>
<proteinExistence type="inferred from homology"/>
<keyword evidence="4 9" id="KW-0645">Protease</keyword>
<dbReference type="CDD" id="cd07496">
    <property type="entry name" value="Peptidases_S8_13"/>
    <property type="match status" value="1"/>
</dbReference>
<dbReference type="InterPro" id="IPR050131">
    <property type="entry name" value="Peptidase_S8_subtilisin-like"/>
</dbReference>
<keyword evidence="14" id="KW-1185">Reference proteome</keyword>
<evidence type="ECO:0000256" key="9">
    <source>
        <dbReference type="PROSITE-ProRule" id="PRU01240"/>
    </source>
</evidence>
<evidence type="ECO:0000259" key="12">
    <source>
        <dbReference type="PROSITE" id="PS50853"/>
    </source>
</evidence>
<dbReference type="PROSITE" id="PS51892">
    <property type="entry name" value="SUBTILASE"/>
    <property type="match status" value="1"/>
</dbReference>